<dbReference type="Gene3D" id="3.40.50.150">
    <property type="entry name" value="Vaccinia Virus protein VP39"/>
    <property type="match status" value="1"/>
</dbReference>
<dbReference type="SUPFAM" id="SSF53335">
    <property type="entry name" value="S-adenosyl-L-methionine-dependent methyltransferases"/>
    <property type="match status" value="1"/>
</dbReference>
<organism evidence="1 2">
    <name type="scientific">SAR86 cluster bacterium SAR86A</name>
    <dbReference type="NCBI Taxonomy" id="1123866"/>
    <lineage>
        <taxon>Bacteria</taxon>
        <taxon>Pseudomonadati</taxon>
        <taxon>Pseudomonadota</taxon>
        <taxon>Gammaproteobacteria</taxon>
        <taxon>SAR86 cluster</taxon>
    </lineage>
</organism>
<reference evidence="1 2" key="1">
    <citation type="journal article" date="2012" name="ISME J.">
        <title>Genomic insights to SAR86, an abundant and uncultivated marine bacterial lineage.</title>
        <authorList>
            <person name="Dupont C.L."/>
            <person name="Rusch D.B."/>
            <person name="Yooseph S."/>
            <person name="Lombardo M.J."/>
            <person name="Richter R.A."/>
            <person name="Valas R."/>
            <person name="Novotny M."/>
            <person name="Yee-Greenbaum J."/>
            <person name="Selengut J.D."/>
            <person name="Haft D.H."/>
            <person name="Halpern A.L."/>
            <person name="Lasken R.S."/>
            <person name="Nealson K."/>
            <person name="Friedman R."/>
            <person name="Venter J.C."/>
        </authorList>
    </citation>
    <scope>NUCLEOTIDE SEQUENCE [LARGE SCALE GENOMIC DNA]</scope>
</reference>
<sequence length="367" mass="42319">MGKKRFFDDRLKYLSFIQNTSEKKIISTEIYPHIARLSQNKSYLRILDAGTGDGTIISNVIKSFHRYHAYTSLLITGKEISYEDLKNTLEKMPDRFVEHPNLFVTMTNVKFSELGLIENSSKIKNKKIKEFNLVLKSNNSFEFNSQIAGSKLGNFIKKNWGIEIDNKGRTSYSNPCLIRIYREDNKGHLEQFLRNDYKNNDYDLIIASQAYRAASSVEVKVRNVIGPLMKLLNKSGKLLVTHSIGGPSIQKILKLAFKDKEAFPNTAKNILEYLKDNPVCENSLFRYVKPKNYAFDFKKTPDQTISELFGHDSDAKLANILYVGQIPEKDIQNLESNKSLYNKVLKTIKSQRRLQFKNEIFSISKIR</sequence>
<dbReference type="AlphaFoldDB" id="J4WV26"/>
<evidence type="ECO:0000313" key="1">
    <source>
        <dbReference type="EMBL" id="EJP72320.1"/>
    </source>
</evidence>
<dbReference type="InterPro" id="IPR029063">
    <property type="entry name" value="SAM-dependent_MTases_sf"/>
</dbReference>
<protein>
    <submittedName>
        <fullName evidence="1">Uncharacterized protein</fullName>
    </submittedName>
</protein>
<dbReference type="Proteomes" id="UP000010305">
    <property type="component" value="Unassembled WGS sequence"/>
</dbReference>
<evidence type="ECO:0000313" key="2">
    <source>
        <dbReference type="Proteomes" id="UP000010305"/>
    </source>
</evidence>
<dbReference type="STRING" id="1123866.NT01SARS_0818"/>
<dbReference type="HOGENOM" id="CLU_608108_0_0_6"/>
<accession>J4WV26</accession>
<gene>
    <name evidence="1" type="ORF">NT01SARS_0818</name>
</gene>
<name>J4WV26_9GAMM</name>
<proteinExistence type="predicted"/>
<dbReference type="EMBL" id="JH611156">
    <property type="protein sequence ID" value="EJP72320.1"/>
    <property type="molecule type" value="Genomic_DNA"/>
</dbReference>